<organism evidence="2 3">
    <name type="scientific">Streptomyces spororaveus</name>
    <dbReference type="NCBI Taxonomy" id="284039"/>
    <lineage>
        <taxon>Bacteria</taxon>
        <taxon>Bacillati</taxon>
        <taxon>Actinomycetota</taxon>
        <taxon>Actinomycetes</taxon>
        <taxon>Kitasatosporales</taxon>
        <taxon>Streptomycetaceae</taxon>
        <taxon>Streptomyces</taxon>
    </lineage>
</organism>
<name>A0ABQ3T6Y2_9ACTN</name>
<reference evidence="3" key="1">
    <citation type="submission" date="2023-07" db="EMBL/GenBank/DDBJ databases">
        <title>Whole genome shotgun sequence of Streptomyces spororaveus NBRC 15456.</title>
        <authorList>
            <person name="Komaki H."/>
            <person name="Tamura T."/>
        </authorList>
    </citation>
    <scope>NUCLEOTIDE SEQUENCE [LARGE SCALE GENOMIC DNA]</scope>
    <source>
        <strain evidence="3">NBRC 15456</strain>
    </source>
</reference>
<dbReference type="PANTHER" id="PTHR12993">
    <property type="entry name" value="N-ACETYLGLUCOSAMINYL-PHOSPHATIDYLINOSITOL DE-N-ACETYLASE-RELATED"/>
    <property type="match status" value="1"/>
</dbReference>
<dbReference type="Gene3D" id="3.40.50.10320">
    <property type="entry name" value="LmbE-like"/>
    <property type="match status" value="1"/>
</dbReference>
<dbReference type="Proteomes" id="UP000608522">
    <property type="component" value="Unassembled WGS sequence"/>
</dbReference>
<evidence type="ECO:0000256" key="1">
    <source>
        <dbReference type="ARBA" id="ARBA00022833"/>
    </source>
</evidence>
<dbReference type="EMBL" id="BNED01000005">
    <property type="protein sequence ID" value="GHI76160.1"/>
    <property type="molecule type" value="Genomic_DNA"/>
</dbReference>
<sequence length="265" mass="28459">MTDASILGLFAHPDDEVLAAGGVLARHAAAGARTAVVTATWAPDSHRAEELAHALRILGAAEPRMLGYADHQVPDSAPEQPRLCDAPLDEAVGRVVEHMRAFRPDIVITHDPSGASGHPDHVRTHQITVLAVHASGLPDLHPHAGPAWTPRSLWLAAYPQVGARDLADLLATVGKRLRTVPDEMVTSPVDVRPWISQKQEALFAHRSEVARARSLPALLSGLPDSSRADLLSTEWFMCHDLTPSQVPPQHVPDPLHLHPGTGCEA</sequence>
<dbReference type="RefSeq" id="WP_202198406.1">
    <property type="nucleotide sequence ID" value="NZ_BAAATO010000031.1"/>
</dbReference>
<gene>
    <name evidence="2" type="ORF">Sspor_17210</name>
</gene>
<dbReference type="SUPFAM" id="SSF102588">
    <property type="entry name" value="LmbE-like"/>
    <property type="match status" value="1"/>
</dbReference>
<protein>
    <recommendedName>
        <fullName evidence="4">N-acetyl-1-D-myo-inositol-2-amino-2-deoxy-alpha-D-glucopyranoside deacetylase</fullName>
    </recommendedName>
</protein>
<evidence type="ECO:0008006" key="4">
    <source>
        <dbReference type="Google" id="ProtNLM"/>
    </source>
</evidence>
<evidence type="ECO:0000313" key="2">
    <source>
        <dbReference type="EMBL" id="GHI76160.1"/>
    </source>
</evidence>
<dbReference type="InterPro" id="IPR024078">
    <property type="entry name" value="LmbE-like_dom_sf"/>
</dbReference>
<proteinExistence type="predicted"/>
<dbReference type="Pfam" id="PF02585">
    <property type="entry name" value="PIG-L"/>
    <property type="match status" value="1"/>
</dbReference>
<dbReference type="InterPro" id="IPR003737">
    <property type="entry name" value="GlcNAc_PI_deacetylase-related"/>
</dbReference>
<accession>A0ABQ3T6Y2</accession>
<keyword evidence="3" id="KW-1185">Reference proteome</keyword>
<dbReference type="PANTHER" id="PTHR12993:SF11">
    <property type="entry name" value="N-ACETYLGLUCOSAMINYL-PHOSPHATIDYLINOSITOL DE-N-ACETYLASE"/>
    <property type="match status" value="1"/>
</dbReference>
<comment type="caution">
    <text evidence="2">The sequence shown here is derived from an EMBL/GenBank/DDBJ whole genome shotgun (WGS) entry which is preliminary data.</text>
</comment>
<keyword evidence="1" id="KW-0862">Zinc</keyword>
<evidence type="ECO:0000313" key="3">
    <source>
        <dbReference type="Proteomes" id="UP000608522"/>
    </source>
</evidence>